<sequence length="141" mass="14673">MATVNFFIGGTATGSKNIWKMQDDGTDITILYSALTAAGEIVRALVKDIDGNLYVGTSNGKVYKYTDSGSALSLDTSWATAGIYTVAASNEVHALSVDINKFLAIAHTKSGTEHCALLNASGAEQWDADTGSNSNTCEAAA</sequence>
<dbReference type="AlphaFoldDB" id="A0A0F9GUY1"/>
<organism evidence="1">
    <name type="scientific">marine sediment metagenome</name>
    <dbReference type="NCBI Taxonomy" id="412755"/>
    <lineage>
        <taxon>unclassified sequences</taxon>
        <taxon>metagenomes</taxon>
        <taxon>ecological metagenomes</taxon>
    </lineage>
</organism>
<reference evidence="1" key="1">
    <citation type="journal article" date="2015" name="Nature">
        <title>Complex archaea that bridge the gap between prokaryotes and eukaryotes.</title>
        <authorList>
            <person name="Spang A."/>
            <person name="Saw J.H."/>
            <person name="Jorgensen S.L."/>
            <person name="Zaremba-Niedzwiedzka K."/>
            <person name="Martijn J."/>
            <person name="Lind A.E."/>
            <person name="van Eijk R."/>
            <person name="Schleper C."/>
            <person name="Guy L."/>
            <person name="Ettema T.J."/>
        </authorList>
    </citation>
    <scope>NUCLEOTIDE SEQUENCE</scope>
</reference>
<protein>
    <submittedName>
        <fullName evidence="1">Uncharacterized protein</fullName>
    </submittedName>
</protein>
<evidence type="ECO:0000313" key="1">
    <source>
        <dbReference type="EMBL" id="KKL94476.1"/>
    </source>
</evidence>
<dbReference type="SUPFAM" id="SSF63829">
    <property type="entry name" value="Calcium-dependent phosphotriesterase"/>
    <property type="match status" value="1"/>
</dbReference>
<gene>
    <name evidence="1" type="ORF">LCGC14_1864240</name>
</gene>
<dbReference type="EMBL" id="LAZR01018913">
    <property type="protein sequence ID" value="KKL94476.1"/>
    <property type="molecule type" value="Genomic_DNA"/>
</dbReference>
<name>A0A0F9GUY1_9ZZZZ</name>
<accession>A0A0F9GUY1</accession>
<proteinExistence type="predicted"/>
<comment type="caution">
    <text evidence="1">The sequence shown here is derived from an EMBL/GenBank/DDBJ whole genome shotgun (WGS) entry which is preliminary data.</text>
</comment>
<feature type="non-terminal residue" evidence="1">
    <location>
        <position position="141"/>
    </location>
</feature>